<evidence type="ECO:0000259" key="12">
    <source>
        <dbReference type="Pfam" id="PF13954"/>
    </source>
</evidence>
<dbReference type="PANTHER" id="PTHR30451">
    <property type="entry name" value="OUTER MEMBRANE USHER PROTEIN"/>
    <property type="match status" value="1"/>
</dbReference>
<evidence type="ECO:0000256" key="9">
    <source>
        <dbReference type="RuleBase" id="RU003884"/>
    </source>
</evidence>
<feature type="chain" id="PRO_5015766476" evidence="10">
    <location>
        <begin position="25"/>
        <end position="864"/>
    </location>
</feature>
<evidence type="ECO:0000256" key="7">
    <source>
        <dbReference type="ARBA" id="ARBA00023136"/>
    </source>
</evidence>
<dbReference type="PANTHER" id="PTHR30451:SF20">
    <property type="entry name" value="FIMBRIAE USHER"/>
    <property type="match status" value="1"/>
</dbReference>
<dbReference type="InterPro" id="IPR037224">
    <property type="entry name" value="PapC_N_sf"/>
</dbReference>
<dbReference type="SUPFAM" id="SSF141729">
    <property type="entry name" value="FimD N-terminal domain-like"/>
    <property type="match status" value="1"/>
</dbReference>
<dbReference type="AlphaFoldDB" id="A0A2S5GMI0"/>
<evidence type="ECO:0000256" key="1">
    <source>
        <dbReference type="ARBA" id="ARBA00004571"/>
    </source>
</evidence>
<dbReference type="InterPro" id="IPR043142">
    <property type="entry name" value="PapC-like_C_sf"/>
</dbReference>
<dbReference type="PROSITE" id="PS01151">
    <property type="entry name" value="FIMBRIAL_USHER"/>
    <property type="match status" value="1"/>
</dbReference>
<dbReference type="Pfam" id="PF13953">
    <property type="entry name" value="PapC_C"/>
    <property type="match status" value="1"/>
</dbReference>
<dbReference type="OrthoDB" id="6554712at2"/>
<name>A0A2S5GMI0_9BURK</name>
<dbReference type="GO" id="GO:0009279">
    <property type="term" value="C:cell outer membrane"/>
    <property type="evidence" value="ECO:0007669"/>
    <property type="project" value="UniProtKB-SubCell"/>
</dbReference>
<gene>
    <name evidence="13" type="ORF">C4E15_21295</name>
</gene>
<comment type="caution">
    <text evidence="13">The sequence shown here is derived from an EMBL/GenBank/DDBJ whole genome shotgun (WGS) entry which is preliminary data.</text>
</comment>
<dbReference type="Gene3D" id="3.10.20.410">
    <property type="match status" value="1"/>
</dbReference>
<evidence type="ECO:0000256" key="5">
    <source>
        <dbReference type="ARBA" id="ARBA00022692"/>
    </source>
</evidence>
<evidence type="ECO:0000256" key="4">
    <source>
        <dbReference type="ARBA" id="ARBA00022452"/>
    </source>
</evidence>
<dbReference type="EMBL" id="PREU01000010">
    <property type="protein sequence ID" value="PPA74280.1"/>
    <property type="molecule type" value="Genomic_DNA"/>
</dbReference>
<protein>
    <submittedName>
        <fullName evidence="13">Fimbrial biogenesis outer membrane usher protein</fullName>
    </submittedName>
</protein>
<dbReference type="InterPro" id="IPR025885">
    <property type="entry name" value="PapC_N"/>
</dbReference>
<sequence length="864" mass="92489">MARRTPVNRWLLLWSSLACATAQATEPVEFNPAFFASRRGQTVDLSRFQQGNALEAGVYQLDLYLNGNRIGRERIQIKTTSRFLPDSSPLPSSSATVHAGMQPCLPATVLERIGVDLSGANTAADPRAPDTDCLGVDDLPAASQFEVDIAELRADLSIPQIYLKSVARGYVPPEEWDAGINAGFLGYGINLSSNRFGNRTDRTFYSSANAGLNLGDWRFRHNGSFSYTDRSSPGQRSRYQALSTYAQRDVTAASAQLTLGQFYTPGNLFDSVPYTGLQLSSDERMLPDSMRGFAPVVRGVADTTAKVSVRQGNNLLYETTVSPGPFAIDDLYNTGYAGDLDVTVTEADGRTKRFVVPYASVAQLLRPGSSRFSVTGGRYRDDTLNAPPSFMQGTYQRGLSDTVTGYGGAVVAQQYRAILGGVAVSTPLGALAADLTQSHAAMGSTRDTASGRSVRLSYSKLLEPTSTNFSVVAYRFSSENYLSLGEFARIREARRPSAYGGKERSRLQFNISQPLGNDLGSVTLSGVSQNYWNRHQRRDTSYYASYANGYSWGSVNISLVRARDERGRAGNQYLLSLSLPLGRGSNAPYLSTSMNLEGNGKRSANASVSGSAGESGQFGYNVYGSYNHTNGQGSRNQGGSVRYDTAHANYSLSGSGGDGYRQYGAGMRGTLIAHAGGINATQAQGETMAVLEAPDAYGAAIVSGSRGYIGANGYGALAGLMPYRRNEVALDPKGTSRDVELEITSQQVAPRAGAVVLLRYPTVAGRPILLKLVRDHGATIPMGAEVIIPGIDAVTLVGQGGRAFVRGLQGQGELAVKWGAAADQQCQAIYEVDEQAASEDVHYYPQLELSCTSAHPAALQDSVS</sequence>
<keyword evidence="4" id="KW-1134">Transmembrane beta strand</keyword>
<feature type="domain" description="PapC N-terminal" evidence="12">
    <location>
        <begin position="29"/>
        <end position="190"/>
    </location>
</feature>
<dbReference type="Gene3D" id="2.60.40.2610">
    <property type="entry name" value="Outer membrane usher protein FimD, plug domain"/>
    <property type="match status" value="1"/>
</dbReference>
<evidence type="ECO:0000256" key="6">
    <source>
        <dbReference type="ARBA" id="ARBA00022729"/>
    </source>
</evidence>
<feature type="signal peptide" evidence="10">
    <location>
        <begin position="1"/>
        <end position="24"/>
    </location>
</feature>
<evidence type="ECO:0000256" key="2">
    <source>
        <dbReference type="ARBA" id="ARBA00008064"/>
    </source>
</evidence>
<dbReference type="RefSeq" id="WP_104144821.1">
    <property type="nucleotide sequence ID" value="NZ_PREU01000010.1"/>
</dbReference>
<evidence type="ECO:0000259" key="11">
    <source>
        <dbReference type="Pfam" id="PF13953"/>
    </source>
</evidence>
<evidence type="ECO:0000313" key="13">
    <source>
        <dbReference type="EMBL" id="PPA74280.1"/>
    </source>
</evidence>
<dbReference type="InterPro" id="IPR018030">
    <property type="entry name" value="Fimbrial_membr_usher_CS"/>
</dbReference>
<keyword evidence="5 9" id="KW-0812">Transmembrane</keyword>
<dbReference type="Proteomes" id="UP000239990">
    <property type="component" value="Unassembled WGS sequence"/>
</dbReference>
<feature type="domain" description="PapC-like C-terminal" evidence="11">
    <location>
        <begin position="769"/>
        <end position="833"/>
    </location>
</feature>
<evidence type="ECO:0000256" key="8">
    <source>
        <dbReference type="ARBA" id="ARBA00023237"/>
    </source>
</evidence>
<evidence type="ECO:0000256" key="10">
    <source>
        <dbReference type="SAM" id="SignalP"/>
    </source>
</evidence>
<dbReference type="Gene3D" id="2.60.40.3110">
    <property type="match status" value="1"/>
</dbReference>
<dbReference type="InterPro" id="IPR000015">
    <property type="entry name" value="Fimb_usher"/>
</dbReference>
<dbReference type="GO" id="GO:0009297">
    <property type="term" value="P:pilus assembly"/>
    <property type="evidence" value="ECO:0007669"/>
    <property type="project" value="InterPro"/>
</dbReference>
<dbReference type="InterPro" id="IPR042186">
    <property type="entry name" value="FimD_plug_dom"/>
</dbReference>
<dbReference type="Pfam" id="PF00577">
    <property type="entry name" value="Usher"/>
    <property type="match status" value="1"/>
</dbReference>
<dbReference type="Gene3D" id="2.60.40.2070">
    <property type="match status" value="1"/>
</dbReference>
<keyword evidence="7 9" id="KW-0472">Membrane</keyword>
<keyword evidence="8 9" id="KW-0998">Cell outer membrane</keyword>
<dbReference type="FunFam" id="2.60.40.3110:FF:000001">
    <property type="entry name" value="Putative fimbrial outer membrane usher"/>
    <property type="match status" value="1"/>
</dbReference>
<evidence type="ECO:0000256" key="3">
    <source>
        <dbReference type="ARBA" id="ARBA00022448"/>
    </source>
</evidence>
<proteinExistence type="inferred from homology"/>
<comment type="subcellular location">
    <subcellularLocation>
        <location evidence="1 9">Cell outer membrane</location>
        <topology evidence="1 9">Multi-pass membrane protein</topology>
    </subcellularLocation>
</comment>
<organism evidence="13 14">
    <name type="scientific">Achromobacter spanius</name>
    <dbReference type="NCBI Taxonomy" id="217203"/>
    <lineage>
        <taxon>Bacteria</taxon>
        <taxon>Pseudomonadati</taxon>
        <taxon>Pseudomonadota</taxon>
        <taxon>Betaproteobacteria</taxon>
        <taxon>Burkholderiales</taxon>
        <taxon>Alcaligenaceae</taxon>
        <taxon>Achromobacter</taxon>
    </lineage>
</organism>
<accession>A0A2S5GMI0</accession>
<dbReference type="Pfam" id="PF13954">
    <property type="entry name" value="PapC_N"/>
    <property type="match status" value="1"/>
</dbReference>
<keyword evidence="9" id="KW-1029">Fimbrium biogenesis</keyword>
<keyword evidence="6 10" id="KW-0732">Signal</keyword>
<dbReference type="GO" id="GO:0015473">
    <property type="term" value="F:fimbrial usher porin activity"/>
    <property type="evidence" value="ECO:0007669"/>
    <property type="project" value="InterPro"/>
</dbReference>
<comment type="similarity">
    <text evidence="2 9">Belongs to the fimbrial export usher family.</text>
</comment>
<reference evidence="13 14" key="1">
    <citation type="submission" date="2018-02" db="EMBL/GenBank/DDBJ databases">
        <title>Draft Genome of Achromobacter spanius stain 6.</title>
        <authorList>
            <person name="Gunasekera T.S."/>
            <person name="Radwan O."/>
            <person name="Ruiz O.N."/>
        </authorList>
    </citation>
    <scope>NUCLEOTIDE SEQUENCE [LARGE SCALE GENOMIC DNA]</scope>
    <source>
        <strain evidence="13 14">6</strain>
    </source>
</reference>
<keyword evidence="3 9" id="KW-0813">Transport</keyword>
<evidence type="ECO:0000313" key="14">
    <source>
        <dbReference type="Proteomes" id="UP000239990"/>
    </source>
</evidence>
<dbReference type="InterPro" id="IPR025949">
    <property type="entry name" value="PapC-like_C"/>
</dbReference>